<dbReference type="InterPro" id="IPR036388">
    <property type="entry name" value="WH-like_DNA-bd_sf"/>
</dbReference>
<dbReference type="InterPro" id="IPR005119">
    <property type="entry name" value="LysR_subst-bd"/>
</dbReference>
<dbReference type="SUPFAM" id="SSF53850">
    <property type="entry name" value="Periplasmic binding protein-like II"/>
    <property type="match status" value="1"/>
</dbReference>
<evidence type="ECO:0000256" key="1">
    <source>
        <dbReference type="ARBA" id="ARBA00009437"/>
    </source>
</evidence>
<dbReference type="InterPro" id="IPR036390">
    <property type="entry name" value="WH_DNA-bd_sf"/>
</dbReference>
<dbReference type="PANTHER" id="PTHR30126">
    <property type="entry name" value="HTH-TYPE TRANSCRIPTIONAL REGULATOR"/>
    <property type="match status" value="1"/>
</dbReference>
<name>A0A418X9E6_9PSED</name>
<dbReference type="RefSeq" id="WP_119956913.1">
    <property type="nucleotide sequence ID" value="NZ_QYUR01000008.1"/>
</dbReference>
<gene>
    <name evidence="6" type="ORF">D3879_25290</name>
</gene>
<keyword evidence="7" id="KW-1185">Reference proteome</keyword>
<dbReference type="Pfam" id="PF00126">
    <property type="entry name" value="HTH_1"/>
    <property type="match status" value="1"/>
</dbReference>
<evidence type="ECO:0000256" key="3">
    <source>
        <dbReference type="ARBA" id="ARBA00023125"/>
    </source>
</evidence>
<dbReference type="CDD" id="cd08442">
    <property type="entry name" value="PBP2_YofA_SoxR_like"/>
    <property type="match status" value="1"/>
</dbReference>
<evidence type="ECO:0000313" key="6">
    <source>
        <dbReference type="EMBL" id="RJG09119.1"/>
    </source>
</evidence>
<dbReference type="OrthoDB" id="464481at2"/>
<reference evidence="6 7" key="1">
    <citation type="submission" date="2018-09" db="EMBL/GenBank/DDBJ databases">
        <authorList>
            <person name="Zhu H."/>
        </authorList>
    </citation>
    <scope>NUCLEOTIDE SEQUENCE [LARGE SCALE GENOMIC DNA]</scope>
    <source>
        <strain evidence="6 7">K1S02-6</strain>
    </source>
</reference>
<dbReference type="Gene3D" id="1.10.10.10">
    <property type="entry name" value="Winged helix-like DNA-binding domain superfamily/Winged helix DNA-binding domain"/>
    <property type="match status" value="1"/>
</dbReference>
<comment type="similarity">
    <text evidence="1">Belongs to the LysR transcriptional regulatory family.</text>
</comment>
<dbReference type="EMBL" id="QYUR01000008">
    <property type="protein sequence ID" value="RJG09119.1"/>
    <property type="molecule type" value="Genomic_DNA"/>
</dbReference>
<dbReference type="SUPFAM" id="SSF46785">
    <property type="entry name" value="Winged helix' DNA-binding domain"/>
    <property type="match status" value="1"/>
</dbReference>
<dbReference type="Pfam" id="PF03466">
    <property type="entry name" value="LysR_substrate"/>
    <property type="match status" value="1"/>
</dbReference>
<dbReference type="GO" id="GO:0003700">
    <property type="term" value="F:DNA-binding transcription factor activity"/>
    <property type="evidence" value="ECO:0007669"/>
    <property type="project" value="InterPro"/>
</dbReference>
<keyword evidence="3" id="KW-0238">DNA-binding</keyword>
<organism evidence="6 7">
    <name type="scientific">Pseudomonas cavernicola</name>
    <dbReference type="NCBI Taxonomy" id="2320866"/>
    <lineage>
        <taxon>Bacteria</taxon>
        <taxon>Pseudomonadati</taxon>
        <taxon>Pseudomonadota</taxon>
        <taxon>Gammaproteobacteria</taxon>
        <taxon>Pseudomonadales</taxon>
        <taxon>Pseudomonadaceae</taxon>
        <taxon>Pseudomonas</taxon>
    </lineage>
</organism>
<dbReference type="AlphaFoldDB" id="A0A418X9E6"/>
<dbReference type="PRINTS" id="PR00039">
    <property type="entry name" value="HTHLYSR"/>
</dbReference>
<feature type="domain" description="HTH lysR-type" evidence="5">
    <location>
        <begin position="1"/>
        <end position="58"/>
    </location>
</feature>
<keyword evidence="4" id="KW-0804">Transcription</keyword>
<proteinExistence type="inferred from homology"/>
<dbReference type="FunFam" id="1.10.10.10:FF:000001">
    <property type="entry name" value="LysR family transcriptional regulator"/>
    <property type="match status" value="1"/>
</dbReference>
<dbReference type="PANTHER" id="PTHR30126:SF40">
    <property type="entry name" value="HTH-TYPE TRANSCRIPTIONAL REGULATOR GLTR"/>
    <property type="match status" value="1"/>
</dbReference>
<evidence type="ECO:0000256" key="2">
    <source>
        <dbReference type="ARBA" id="ARBA00023015"/>
    </source>
</evidence>
<accession>A0A418X9E6</accession>
<comment type="caution">
    <text evidence="6">The sequence shown here is derived from an EMBL/GenBank/DDBJ whole genome shotgun (WGS) entry which is preliminary data.</text>
</comment>
<evidence type="ECO:0000256" key="4">
    <source>
        <dbReference type="ARBA" id="ARBA00023163"/>
    </source>
</evidence>
<dbReference type="Proteomes" id="UP000284021">
    <property type="component" value="Unassembled WGS sequence"/>
</dbReference>
<evidence type="ECO:0000259" key="5">
    <source>
        <dbReference type="PROSITE" id="PS50931"/>
    </source>
</evidence>
<evidence type="ECO:0000313" key="7">
    <source>
        <dbReference type="Proteomes" id="UP000284021"/>
    </source>
</evidence>
<protein>
    <submittedName>
        <fullName evidence="6">LysR family transcriptional regulator</fullName>
    </submittedName>
</protein>
<dbReference type="InterPro" id="IPR000847">
    <property type="entry name" value="LysR_HTH_N"/>
</dbReference>
<dbReference type="GO" id="GO:0000976">
    <property type="term" value="F:transcription cis-regulatory region binding"/>
    <property type="evidence" value="ECO:0007669"/>
    <property type="project" value="TreeGrafter"/>
</dbReference>
<dbReference type="PROSITE" id="PS50931">
    <property type="entry name" value="HTH_LYSR"/>
    <property type="match status" value="1"/>
</dbReference>
<keyword evidence="2" id="KW-0805">Transcription regulation</keyword>
<sequence length="308" mass="34149">MDLSALEIFRAVAQERSITRAALRLDRVQSNVTTRIRQLEEELGVQLFLRDGKRMTLTDRGQHFLEYTEKLLALAEEARQSMHPDIPSGHLRIGSMESTAASRLPSLLAQYHGQWPGVSLEVTTGPSRDLLEALQERRLDCALIANPVTLTAGQWVAEALASGLQGETVFTEELLLVMPAQHPRVHGPADVKIRTLAGFSRACTYRQVAENWLCSHVEGVQKNLKVQEVGSYHSILACISAGSCVGILPRSVLELQREPPKVRTHPVMNIDTQLVWRTGYGTAAFESFRDLLQSSYQSLAATARTVPM</sequence>
<dbReference type="Gene3D" id="3.40.190.10">
    <property type="entry name" value="Periplasmic binding protein-like II"/>
    <property type="match status" value="2"/>
</dbReference>